<evidence type="ECO:0000313" key="1">
    <source>
        <dbReference type="EMBL" id="XCG96160.1"/>
    </source>
</evidence>
<sequence length="102" mass="11889">MTLLKDLTTYDLNKMELLWSARMTGKSNLAAMYGSLVKLRVDSRSPLETKVDDLINTYWSSEGSKAYHAILTAQKTNPRTKDIFRSTSTPHTFPWYHRKRKY</sequence>
<gene>
    <name evidence="1" type="ORF">vBKpn16P2_45</name>
</gene>
<dbReference type="EMBL" id="PP848842">
    <property type="protein sequence ID" value="XCG96160.1"/>
    <property type="molecule type" value="Genomic_DNA"/>
</dbReference>
<name>A0AAU8EBW0_9VIRU</name>
<accession>A0AAU8EBW0</accession>
<organism evidence="1">
    <name type="scientific">Klebsiella phage vB_Kpn16-P2</name>
    <dbReference type="NCBI Taxonomy" id="3230846"/>
    <lineage>
        <taxon>Viruses</taxon>
    </lineage>
</organism>
<proteinExistence type="predicted"/>
<protein>
    <submittedName>
        <fullName evidence="1">Uncharacterized protein</fullName>
    </submittedName>
</protein>
<reference evidence="1" key="1">
    <citation type="submission" date="2024-05" db="EMBL/GenBank/DDBJ databases">
        <authorList>
            <person name="Ferriol-Gonzalez C."/>
            <person name="Concha-Eloko R."/>
            <person name="Bernabeu-Gimeno M."/>
            <person name="Fernandez-Cuenca F."/>
            <person name="Canada-Garcia J.E."/>
            <person name="Garcia-Cobos S."/>
            <person name="Sanjuan R."/>
            <person name="Domingo-Calap P."/>
        </authorList>
    </citation>
    <scope>NUCLEOTIDE SEQUENCE</scope>
</reference>